<dbReference type="Gene3D" id="3.30.460.80">
    <property type="entry name" value="NADH:ubiquinone oxidoreductase, 30kDa subunit"/>
    <property type="match status" value="1"/>
</dbReference>
<dbReference type="Proteomes" id="UP000316292">
    <property type="component" value="Unassembled WGS sequence"/>
</dbReference>
<keyword evidence="3" id="KW-0874">Quinone</keyword>
<dbReference type="Pfam" id="PF00329">
    <property type="entry name" value="Complex1_30kDa"/>
    <property type="match status" value="1"/>
</dbReference>
<comment type="subcellular location">
    <subcellularLocation>
        <location evidence="3">Cell membrane</location>
        <topology evidence="3">Peripheral membrane protein</topology>
        <orientation evidence="3">Cytoplasmic side</orientation>
    </subcellularLocation>
</comment>
<gene>
    <name evidence="3" type="primary">nuoC</name>
    <name evidence="5" type="ORF">E6K71_04000</name>
</gene>
<reference evidence="5 6" key="1">
    <citation type="journal article" date="2019" name="Nat. Microbiol.">
        <title>Mediterranean grassland soil C-N compound turnover is dependent on rainfall and depth, and is mediated by genomically divergent microorganisms.</title>
        <authorList>
            <person name="Diamond S."/>
            <person name="Andeer P.F."/>
            <person name="Li Z."/>
            <person name="Crits-Christoph A."/>
            <person name="Burstein D."/>
            <person name="Anantharaman K."/>
            <person name="Lane K.R."/>
            <person name="Thomas B.C."/>
            <person name="Pan C."/>
            <person name="Northen T.R."/>
            <person name="Banfield J.F."/>
        </authorList>
    </citation>
    <scope>NUCLEOTIDE SEQUENCE [LARGE SCALE GENOMIC DNA]</scope>
    <source>
        <strain evidence="5">WS_1</strain>
    </source>
</reference>
<dbReference type="SUPFAM" id="SSF143243">
    <property type="entry name" value="Nqo5-like"/>
    <property type="match status" value="1"/>
</dbReference>
<evidence type="ECO:0000256" key="2">
    <source>
        <dbReference type="ARBA" id="ARBA00022448"/>
    </source>
</evidence>
<sequence length="177" mass="20352">MGVIVPFTDDLDPLSPDQELVVAKLKSKLADAYRSEQSFRGELSVWLDRRAIPDALLFLRTDPELLYAYLTDITAVDRLNHRQPGEPRFEVVYILYSPTFNRRILVKVWVDEGESVQTATTLWRGANFMEREVFDMFGVLFAGHPNLERLLTPEGWLGHPLRKDFPTQSAQFPNVES</sequence>
<dbReference type="EMBL" id="VBOR01000052">
    <property type="protein sequence ID" value="TMQ49760.1"/>
    <property type="molecule type" value="Genomic_DNA"/>
</dbReference>
<dbReference type="PANTHER" id="PTHR10884">
    <property type="entry name" value="NADH DEHYDROGENASE UBIQUINONE IRON-SULFUR PROTEIN 3"/>
    <property type="match status" value="1"/>
</dbReference>
<keyword evidence="3" id="KW-0472">Membrane</keyword>
<name>A0A538SEH9_UNCEI</name>
<proteinExistence type="inferred from homology"/>
<comment type="subunit">
    <text evidence="3">NDH-1 is composed of 14 different subunits. Subunits NuoB, C, D, E, F, and G constitute the peripheral sector of the complex.</text>
</comment>
<dbReference type="NCBIfam" id="TIGR01961">
    <property type="entry name" value="NuoC_fam"/>
    <property type="match status" value="1"/>
</dbReference>
<dbReference type="GO" id="GO:0050136">
    <property type="term" value="F:NADH dehydrogenase (quinone) (non-electrogenic) activity"/>
    <property type="evidence" value="ECO:0007669"/>
    <property type="project" value="UniProtKB-UniRule"/>
</dbReference>
<comment type="similarity">
    <text evidence="1 3">Belongs to the complex I 30 kDa subunit family.</text>
</comment>
<dbReference type="AlphaFoldDB" id="A0A538SEH9"/>
<evidence type="ECO:0000256" key="3">
    <source>
        <dbReference type="HAMAP-Rule" id="MF_01357"/>
    </source>
</evidence>
<keyword evidence="3" id="KW-0520">NAD</keyword>
<feature type="domain" description="NADH:ubiquinone oxidoreductase 30kDa subunit" evidence="4">
    <location>
        <begin position="45"/>
        <end position="169"/>
    </location>
</feature>
<dbReference type="InterPro" id="IPR001268">
    <property type="entry name" value="NADH_UbQ_OxRdtase_30kDa_su"/>
</dbReference>
<keyword evidence="3" id="KW-0830">Ubiquinone</keyword>
<dbReference type="GO" id="GO:0005886">
    <property type="term" value="C:plasma membrane"/>
    <property type="evidence" value="ECO:0007669"/>
    <property type="project" value="UniProtKB-SubCell"/>
</dbReference>
<protein>
    <recommendedName>
        <fullName evidence="3">NADH-quinone oxidoreductase subunit C</fullName>
        <ecNumber evidence="3">7.1.1.-</ecNumber>
    </recommendedName>
    <alternativeName>
        <fullName evidence="3">NADH dehydrogenase I subunit C</fullName>
    </alternativeName>
    <alternativeName>
        <fullName evidence="3">NDH-1 subunit C</fullName>
    </alternativeName>
</protein>
<keyword evidence="3" id="KW-1003">Cell membrane</keyword>
<evidence type="ECO:0000256" key="1">
    <source>
        <dbReference type="ARBA" id="ARBA00007569"/>
    </source>
</evidence>
<dbReference type="InterPro" id="IPR010218">
    <property type="entry name" value="NADH_DH_suC"/>
</dbReference>
<comment type="function">
    <text evidence="3">NDH-1 shuttles electrons from NADH, via FMN and iron-sulfur (Fe-S) centers, to quinones in the respiratory chain. The immediate electron acceptor for the enzyme in this species is believed to be ubiquinone. Couples the redox reaction to proton translocation (for every two electrons transferred, four hydrogen ions are translocated across the cytoplasmic membrane), and thus conserves the redox energy in a proton gradient.</text>
</comment>
<keyword evidence="2 3" id="KW-0813">Transport</keyword>
<dbReference type="PANTHER" id="PTHR10884:SF14">
    <property type="entry name" value="NADH DEHYDROGENASE [UBIQUINONE] IRON-SULFUR PROTEIN 3, MITOCHONDRIAL"/>
    <property type="match status" value="1"/>
</dbReference>
<comment type="caution">
    <text evidence="5">The sequence shown here is derived from an EMBL/GenBank/DDBJ whole genome shotgun (WGS) entry which is preliminary data.</text>
</comment>
<keyword evidence="3" id="KW-1278">Translocase</keyword>
<dbReference type="GO" id="GO:0048038">
    <property type="term" value="F:quinone binding"/>
    <property type="evidence" value="ECO:0007669"/>
    <property type="project" value="UniProtKB-KW"/>
</dbReference>
<evidence type="ECO:0000259" key="4">
    <source>
        <dbReference type="Pfam" id="PF00329"/>
    </source>
</evidence>
<accession>A0A538SEH9</accession>
<dbReference type="GO" id="GO:0008137">
    <property type="term" value="F:NADH dehydrogenase (ubiquinone) activity"/>
    <property type="evidence" value="ECO:0007669"/>
    <property type="project" value="InterPro"/>
</dbReference>
<evidence type="ECO:0000313" key="5">
    <source>
        <dbReference type="EMBL" id="TMQ49760.1"/>
    </source>
</evidence>
<organism evidence="5 6">
    <name type="scientific">Eiseniibacteriota bacterium</name>
    <dbReference type="NCBI Taxonomy" id="2212470"/>
    <lineage>
        <taxon>Bacteria</taxon>
        <taxon>Candidatus Eiseniibacteriota</taxon>
    </lineage>
</organism>
<comment type="catalytic activity">
    <reaction evidence="3">
        <text>a quinone + NADH + 5 H(+)(in) = a quinol + NAD(+) + 4 H(+)(out)</text>
        <dbReference type="Rhea" id="RHEA:57888"/>
        <dbReference type="ChEBI" id="CHEBI:15378"/>
        <dbReference type="ChEBI" id="CHEBI:24646"/>
        <dbReference type="ChEBI" id="CHEBI:57540"/>
        <dbReference type="ChEBI" id="CHEBI:57945"/>
        <dbReference type="ChEBI" id="CHEBI:132124"/>
    </reaction>
</comment>
<dbReference type="EC" id="7.1.1.-" evidence="3"/>
<dbReference type="HAMAP" id="MF_01357">
    <property type="entry name" value="NDH1_NuoC"/>
    <property type="match status" value="1"/>
</dbReference>
<dbReference type="InterPro" id="IPR037232">
    <property type="entry name" value="NADH_quin_OxRdtase_su_C/D-like"/>
</dbReference>
<evidence type="ECO:0000313" key="6">
    <source>
        <dbReference type="Proteomes" id="UP000316292"/>
    </source>
</evidence>